<name>A0A7C9UU61_9PROT</name>
<reference evidence="1 2" key="1">
    <citation type="submission" date="2020-02" db="EMBL/GenBank/DDBJ databases">
        <authorList>
            <person name="Dziuba M."/>
            <person name="Kuznetsov B."/>
            <person name="Mardanov A."/>
            <person name="Ravin N."/>
            <person name="Grouzdev D."/>
        </authorList>
    </citation>
    <scope>NUCLEOTIDE SEQUENCE [LARGE SCALE GENOMIC DNA]</scope>
    <source>
        <strain evidence="1 2">SpK</strain>
    </source>
</reference>
<dbReference type="Proteomes" id="UP000480684">
    <property type="component" value="Unassembled WGS sequence"/>
</dbReference>
<dbReference type="EMBL" id="JAAIYP010000037">
    <property type="protein sequence ID" value="NFV80587.1"/>
    <property type="molecule type" value="Genomic_DNA"/>
</dbReference>
<protein>
    <submittedName>
        <fullName evidence="1">Uncharacterized protein</fullName>
    </submittedName>
</protein>
<evidence type="ECO:0000313" key="1">
    <source>
        <dbReference type="EMBL" id="NFV80587.1"/>
    </source>
</evidence>
<gene>
    <name evidence="1" type="ORF">G4223_10750</name>
</gene>
<evidence type="ECO:0000313" key="2">
    <source>
        <dbReference type="Proteomes" id="UP000480684"/>
    </source>
</evidence>
<sequence length="110" mass="12143">MAAIHDIRFERLSREAPDRPLALCPEDWAYVARHFDAVGEAFDVTASPAVPLSMLTGRTLARHLARVRASVVAETLEQHLALGRLESVYRLLASAVRLAGRGQGPERRQS</sequence>
<keyword evidence="2" id="KW-1185">Reference proteome</keyword>
<comment type="caution">
    <text evidence="1">The sequence shown here is derived from an EMBL/GenBank/DDBJ whole genome shotgun (WGS) entry which is preliminary data.</text>
</comment>
<dbReference type="RefSeq" id="WP_163679081.1">
    <property type="nucleotide sequence ID" value="NZ_JAAIYP010000037.1"/>
</dbReference>
<proteinExistence type="predicted"/>
<organism evidence="1 2">
    <name type="scientific">Magnetospirillum aberrantis SpK</name>
    <dbReference type="NCBI Taxonomy" id="908842"/>
    <lineage>
        <taxon>Bacteria</taxon>
        <taxon>Pseudomonadati</taxon>
        <taxon>Pseudomonadota</taxon>
        <taxon>Alphaproteobacteria</taxon>
        <taxon>Rhodospirillales</taxon>
        <taxon>Rhodospirillaceae</taxon>
        <taxon>Magnetospirillum</taxon>
    </lineage>
</organism>
<dbReference type="AlphaFoldDB" id="A0A7C9UU61"/>
<accession>A0A7C9UU61</accession>